<feature type="domain" description="Septum formation-related" evidence="3">
    <location>
        <begin position="51"/>
        <end position="266"/>
    </location>
</feature>
<evidence type="ECO:0000259" key="3">
    <source>
        <dbReference type="Pfam" id="PF13845"/>
    </source>
</evidence>
<evidence type="ECO:0000256" key="2">
    <source>
        <dbReference type="SAM" id="SignalP"/>
    </source>
</evidence>
<name>A0A4P7UFP5_9ACTN</name>
<dbReference type="RefSeq" id="WP_135832693.1">
    <property type="nucleotide sequence ID" value="NZ_BMCK01000005.1"/>
</dbReference>
<reference evidence="7" key="3">
    <citation type="journal article" date="2019" name="Int. J. Syst. Evol. Microbiol.">
        <title>The Global Catalogue of Microorganisms (GCM) 10K type strain sequencing project: providing services to taxonomists for standard genome sequencing and annotation.</title>
        <authorList>
            <consortium name="The Broad Institute Genomics Platform"/>
            <consortium name="The Broad Institute Genome Sequencing Center for Infectious Disease"/>
            <person name="Wu L."/>
            <person name="Ma J."/>
        </authorList>
    </citation>
    <scope>NUCLEOTIDE SEQUENCE [LARGE SCALE GENOMIC DNA]</scope>
    <source>
        <strain evidence="7">CCM 7403</strain>
    </source>
</reference>
<dbReference type="InterPro" id="IPR026004">
    <property type="entry name" value="Septum_form"/>
</dbReference>
<feature type="region of interest" description="Disordered" evidence="1">
    <location>
        <begin position="21"/>
        <end position="50"/>
    </location>
</feature>
<dbReference type="OrthoDB" id="3381205at2"/>
<dbReference type="AlphaFoldDB" id="A0A4P7UFP5"/>
<dbReference type="Pfam" id="PF13845">
    <property type="entry name" value="Septum_form"/>
    <property type="match status" value="1"/>
</dbReference>
<evidence type="ECO:0000313" key="7">
    <source>
        <dbReference type="Proteomes" id="UP000630594"/>
    </source>
</evidence>
<protein>
    <recommendedName>
        <fullName evidence="3">Septum formation-related domain-containing protein</fullName>
    </recommendedName>
</protein>
<sequence length="272" mass="29083">MRSLAALATVLLLVLTGCSGGDDDSSAPSPSASTASETAEPPKPPRRPQVGDCYRLSFDEALAPTAPTKRVRCGRKPTAITFHVGKVERNRAGRPRPVDSVRVQRQVARACPERLAGFLGATPEQLRRSLVRAIWFTPTLEQADAGADWFRCDVVAAGPGRTFMVLPRKMAGAFGDDGLREKFSLCATGEPGTKSFTRVTCSAPHAWRAVSTVDIAGDGYPGKDAIAAAMDDPCSDAATDAASNPLDVRWSQEGPTRAQWRAGQRYGICWVP</sequence>
<dbReference type="KEGG" id="ndp:E2C04_11565"/>
<evidence type="ECO:0000313" key="6">
    <source>
        <dbReference type="Proteomes" id="UP000297025"/>
    </source>
</evidence>
<dbReference type="PROSITE" id="PS51257">
    <property type="entry name" value="PROKAR_LIPOPROTEIN"/>
    <property type="match status" value="1"/>
</dbReference>
<proteinExistence type="predicted"/>
<gene>
    <name evidence="5" type="ORF">E2C04_11565</name>
    <name evidence="4" type="ORF">GCM10007231_31620</name>
</gene>
<reference evidence="4" key="5">
    <citation type="submission" date="2024-05" db="EMBL/GenBank/DDBJ databases">
        <authorList>
            <person name="Sun Q."/>
            <person name="Sedlacek I."/>
        </authorList>
    </citation>
    <scope>NUCLEOTIDE SEQUENCE</scope>
    <source>
        <strain evidence="4">CCM 7403</strain>
    </source>
</reference>
<accession>A0A4P7UFP5</accession>
<dbReference type="Proteomes" id="UP000297025">
    <property type="component" value="Chromosome"/>
</dbReference>
<evidence type="ECO:0000313" key="5">
    <source>
        <dbReference type="EMBL" id="QCC77649.1"/>
    </source>
</evidence>
<feature type="compositionally biased region" description="Low complexity" evidence="1">
    <location>
        <begin position="26"/>
        <end position="39"/>
    </location>
</feature>
<reference evidence="4" key="2">
    <citation type="journal article" date="2014" name="Int. J. Syst. Evol. Microbiol.">
        <title>Complete genome of a new Firmicutes species belonging to the dominant human colonic microbiota ('Ruminococcus bicirculans') reveals two chromosomes and a selective capacity to utilize plant glucans.</title>
        <authorList>
            <consortium name="NISC Comparative Sequencing Program"/>
            <person name="Wegmann U."/>
            <person name="Louis P."/>
            <person name="Goesmann A."/>
            <person name="Henrissat B."/>
            <person name="Duncan S.H."/>
            <person name="Flint H.J."/>
        </authorList>
    </citation>
    <scope>NUCLEOTIDE SEQUENCE</scope>
    <source>
        <strain evidence="4">CCM 7403</strain>
    </source>
</reference>
<organism evidence="5 6">
    <name type="scientific">Nocardioides daphniae</name>
    <dbReference type="NCBI Taxonomy" id="402297"/>
    <lineage>
        <taxon>Bacteria</taxon>
        <taxon>Bacillati</taxon>
        <taxon>Actinomycetota</taxon>
        <taxon>Actinomycetes</taxon>
        <taxon>Propionibacteriales</taxon>
        <taxon>Nocardioidaceae</taxon>
        <taxon>Nocardioides</taxon>
    </lineage>
</organism>
<feature type="chain" id="PRO_5020271548" description="Septum formation-related domain-containing protein" evidence="2">
    <location>
        <begin position="22"/>
        <end position="272"/>
    </location>
</feature>
<keyword evidence="7" id="KW-1185">Reference proteome</keyword>
<feature type="signal peptide" evidence="2">
    <location>
        <begin position="1"/>
        <end position="21"/>
    </location>
</feature>
<evidence type="ECO:0000313" key="4">
    <source>
        <dbReference type="EMBL" id="GGD29814.1"/>
    </source>
</evidence>
<reference evidence="5" key="4">
    <citation type="submission" date="2019-03" db="EMBL/GenBank/DDBJ databases">
        <authorList>
            <person name="Huang Y."/>
        </authorList>
    </citation>
    <scope>NUCLEOTIDE SEQUENCE</scope>
    <source>
        <strain evidence="5">JCM 16608</strain>
    </source>
</reference>
<evidence type="ECO:0000256" key="1">
    <source>
        <dbReference type="SAM" id="MobiDB-lite"/>
    </source>
</evidence>
<dbReference type="Proteomes" id="UP000630594">
    <property type="component" value="Unassembled WGS sequence"/>
</dbReference>
<keyword evidence="2" id="KW-0732">Signal</keyword>
<dbReference type="EMBL" id="CP038462">
    <property type="protein sequence ID" value="QCC77649.1"/>
    <property type="molecule type" value="Genomic_DNA"/>
</dbReference>
<dbReference type="EMBL" id="BMCK01000005">
    <property type="protein sequence ID" value="GGD29814.1"/>
    <property type="molecule type" value="Genomic_DNA"/>
</dbReference>
<reference evidence="5 6" key="1">
    <citation type="journal article" date="2008" name="Int. J. Syst. Evol. Microbiol.">
        <title>Nocardioides daphniae sp. nov., isolated from Daphnia cucullata (Crustacea: Cladocera).</title>
        <authorList>
            <person name="Toth E.M."/>
            <person name="Keki Z."/>
            <person name="Homonnay Z.G."/>
            <person name="Borsodi A.K."/>
            <person name="Marialigeti K."/>
            <person name="Schumann P."/>
        </authorList>
    </citation>
    <scope>NUCLEOTIDE SEQUENCE [LARGE SCALE GENOMIC DNA]</scope>
    <source>
        <strain evidence="5 6">JCM 16608</strain>
    </source>
</reference>